<comment type="similarity">
    <text evidence="1">Belongs to the UPF0161 family.</text>
</comment>
<comment type="function">
    <text evidence="1">Could be involved in insertion of integral membrane proteins into the membrane.</text>
</comment>
<feature type="compositionally biased region" description="Basic and acidic residues" evidence="2">
    <location>
        <begin position="91"/>
        <end position="100"/>
    </location>
</feature>
<keyword evidence="1" id="KW-1003">Cell membrane</keyword>
<dbReference type="EMBL" id="WVUD01000001">
    <property type="protein sequence ID" value="MYL81828.1"/>
    <property type="molecule type" value="Genomic_DNA"/>
</dbReference>
<dbReference type="Pfam" id="PF01809">
    <property type="entry name" value="YidD"/>
    <property type="match status" value="1"/>
</dbReference>
<gene>
    <name evidence="3" type="primary">yidD</name>
    <name evidence="3" type="ORF">GTA51_01580</name>
</gene>
<accession>A0A7C9MGD9</accession>
<dbReference type="HAMAP" id="MF_00386">
    <property type="entry name" value="UPF0161_YidD"/>
    <property type="match status" value="1"/>
</dbReference>
<dbReference type="RefSeq" id="WP_160958090.1">
    <property type="nucleotide sequence ID" value="NZ_WVUD01000001.1"/>
</dbReference>
<comment type="subcellular location">
    <subcellularLocation>
        <location evidence="1">Cell membrane</location>
        <topology evidence="1">Peripheral membrane protein</topology>
        <orientation evidence="1">Cytoplasmic side</orientation>
    </subcellularLocation>
</comment>
<protein>
    <recommendedName>
        <fullName evidence="1">Putative membrane protein insertion efficiency factor</fullName>
    </recommendedName>
</protein>
<evidence type="ECO:0000256" key="1">
    <source>
        <dbReference type="HAMAP-Rule" id="MF_00386"/>
    </source>
</evidence>
<organism evidence="3 4">
    <name type="scientific">Solidesulfovibrio aerotolerans</name>
    <dbReference type="NCBI Taxonomy" id="295255"/>
    <lineage>
        <taxon>Bacteria</taxon>
        <taxon>Pseudomonadati</taxon>
        <taxon>Thermodesulfobacteriota</taxon>
        <taxon>Desulfovibrionia</taxon>
        <taxon>Desulfovibrionales</taxon>
        <taxon>Desulfovibrionaceae</taxon>
        <taxon>Solidesulfovibrio</taxon>
    </lineage>
</organism>
<keyword evidence="4" id="KW-1185">Reference proteome</keyword>
<dbReference type="OrthoDB" id="9801753at2"/>
<comment type="caution">
    <text evidence="3">The sequence shown here is derived from an EMBL/GenBank/DDBJ whole genome shotgun (WGS) entry which is preliminary data.</text>
</comment>
<evidence type="ECO:0000256" key="2">
    <source>
        <dbReference type="SAM" id="MobiDB-lite"/>
    </source>
</evidence>
<sequence length="128" mass="14536">MRRAVIWGIKFYQLALSPLKPSCCRFLPTCSEYAVEAVGRFGVLRGGLLALWRLLRCHPLARGGYDPVPQSPWPRLRAPRRASPCRHTHSYRRDMKDNGKQTRNIGRGSLPCRPGWLELPVSSRKASP</sequence>
<evidence type="ECO:0000313" key="4">
    <source>
        <dbReference type="Proteomes" id="UP000482487"/>
    </source>
</evidence>
<dbReference type="InterPro" id="IPR002696">
    <property type="entry name" value="Membr_insert_effic_factor_YidD"/>
</dbReference>
<dbReference type="PANTHER" id="PTHR33383:SF1">
    <property type="entry name" value="MEMBRANE PROTEIN INSERTION EFFICIENCY FACTOR-RELATED"/>
    <property type="match status" value="1"/>
</dbReference>
<feature type="region of interest" description="Disordered" evidence="2">
    <location>
        <begin position="72"/>
        <end position="128"/>
    </location>
</feature>
<dbReference type="AlphaFoldDB" id="A0A7C9MGD9"/>
<dbReference type="GO" id="GO:0005886">
    <property type="term" value="C:plasma membrane"/>
    <property type="evidence" value="ECO:0007669"/>
    <property type="project" value="UniProtKB-SubCell"/>
</dbReference>
<dbReference type="NCBIfam" id="TIGR00278">
    <property type="entry name" value="membrane protein insertion efficiency factor YidD"/>
    <property type="match status" value="1"/>
</dbReference>
<feature type="compositionally biased region" description="Basic residues" evidence="2">
    <location>
        <begin position="77"/>
        <end position="90"/>
    </location>
</feature>
<name>A0A7C9MGD9_9BACT</name>
<dbReference type="Proteomes" id="UP000482487">
    <property type="component" value="Unassembled WGS sequence"/>
</dbReference>
<keyword evidence="1" id="KW-0472">Membrane</keyword>
<evidence type="ECO:0000313" key="3">
    <source>
        <dbReference type="EMBL" id="MYL81828.1"/>
    </source>
</evidence>
<dbReference type="SMART" id="SM01234">
    <property type="entry name" value="Haemolytic"/>
    <property type="match status" value="1"/>
</dbReference>
<dbReference type="PANTHER" id="PTHR33383">
    <property type="entry name" value="MEMBRANE PROTEIN INSERTION EFFICIENCY FACTOR-RELATED"/>
    <property type="match status" value="1"/>
</dbReference>
<proteinExistence type="inferred from homology"/>
<reference evidence="3 4" key="1">
    <citation type="submission" date="2020-01" db="EMBL/GenBank/DDBJ databases">
        <title>Genome sequence of Desulfovibrio aerotolerans DSM 16695(T).</title>
        <authorList>
            <person name="Karnachuk O."/>
            <person name="Avakyan M."/>
            <person name="Mardanov A."/>
            <person name="Kadnikov V."/>
            <person name="Ravin N."/>
        </authorList>
    </citation>
    <scope>NUCLEOTIDE SEQUENCE [LARGE SCALE GENOMIC DNA]</scope>
    <source>
        <strain evidence="3 4">DSM 16695</strain>
    </source>
</reference>